<feature type="transmembrane region" description="Helical" evidence="1">
    <location>
        <begin position="84"/>
        <end position="103"/>
    </location>
</feature>
<keyword evidence="1" id="KW-0472">Membrane</keyword>
<dbReference type="PANTHER" id="PTHR37422:SF13">
    <property type="entry name" value="LIPOPOLYSACCHARIDE BIOSYNTHESIS PROTEIN PA4999-RELATED"/>
    <property type="match status" value="1"/>
</dbReference>
<feature type="transmembrane region" description="Helical" evidence="1">
    <location>
        <begin position="49"/>
        <end position="72"/>
    </location>
</feature>
<protein>
    <submittedName>
        <fullName evidence="2">O-antigen ligase family protein</fullName>
    </submittedName>
</protein>
<dbReference type="InterPro" id="IPR011990">
    <property type="entry name" value="TPR-like_helical_dom_sf"/>
</dbReference>
<dbReference type="SUPFAM" id="SSF48452">
    <property type="entry name" value="TPR-like"/>
    <property type="match status" value="1"/>
</dbReference>
<evidence type="ECO:0000256" key="1">
    <source>
        <dbReference type="SAM" id="Phobius"/>
    </source>
</evidence>
<dbReference type="GO" id="GO:0016874">
    <property type="term" value="F:ligase activity"/>
    <property type="evidence" value="ECO:0007669"/>
    <property type="project" value="UniProtKB-KW"/>
</dbReference>
<comment type="caution">
    <text evidence="2">The sequence shown here is derived from an EMBL/GenBank/DDBJ whole genome shotgun (WGS) entry which is preliminary data.</text>
</comment>
<keyword evidence="3" id="KW-1185">Reference proteome</keyword>
<proteinExistence type="predicted"/>
<keyword evidence="1" id="KW-0812">Transmembrane</keyword>
<organism evidence="2 3">
    <name type="scientific">Alistipes hominis</name>
    <dbReference type="NCBI Taxonomy" id="2763015"/>
    <lineage>
        <taxon>Bacteria</taxon>
        <taxon>Pseudomonadati</taxon>
        <taxon>Bacteroidota</taxon>
        <taxon>Bacteroidia</taxon>
        <taxon>Bacteroidales</taxon>
        <taxon>Rikenellaceae</taxon>
        <taxon>Alistipes</taxon>
    </lineage>
</organism>
<name>A0ABR7CMT8_9BACT</name>
<dbReference type="InterPro" id="IPR051533">
    <property type="entry name" value="WaaL-like"/>
</dbReference>
<feature type="transmembrane region" description="Helical" evidence="1">
    <location>
        <begin position="138"/>
        <end position="156"/>
    </location>
</feature>
<accession>A0ABR7CMT8</accession>
<evidence type="ECO:0000313" key="2">
    <source>
        <dbReference type="EMBL" id="MBC5616993.1"/>
    </source>
</evidence>
<reference evidence="2 3" key="1">
    <citation type="submission" date="2020-08" db="EMBL/GenBank/DDBJ databases">
        <title>Genome public.</title>
        <authorList>
            <person name="Liu C."/>
            <person name="Sun Q."/>
        </authorList>
    </citation>
    <scope>NUCLEOTIDE SEQUENCE [LARGE SCALE GENOMIC DNA]</scope>
    <source>
        <strain evidence="2 3">New-7</strain>
    </source>
</reference>
<gene>
    <name evidence="2" type="ORF">H8S08_08185</name>
</gene>
<dbReference type="Gene3D" id="1.25.40.10">
    <property type="entry name" value="Tetratricopeptide repeat domain"/>
    <property type="match status" value="1"/>
</dbReference>
<evidence type="ECO:0000313" key="3">
    <source>
        <dbReference type="Proteomes" id="UP000636891"/>
    </source>
</evidence>
<keyword evidence="1" id="KW-1133">Transmembrane helix</keyword>
<keyword evidence="2" id="KW-0436">Ligase</keyword>
<sequence>MIREKPLTGHGYRCFEAGYMLRQARYFERNPESGFAPLADNVKHPFNEFLLLTAEFGAVALLLTALWIASLIRAYRKNPNDESHTLATALSAAAALCCFSYPLSYPFTGSIVALAAGGLTAQSRRSCERFRARRASGILAALSSAALLGFAAKEMYYENRWHRVQKTASSDRPPLPEYERLYPFLDKNAYFLYNYAAELNDAGEADKSLEAATACEKMLNDYDVQMLKADAHKKRRDFRRAEACYLLASRMCPGRFMPLYELVNVYDSTNRPDRAQALAAEIADKPVKIPSGLVSAIKIKMRERVGD</sequence>
<dbReference type="Proteomes" id="UP000636891">
    <property type="component" value="Unassembled WGS sequence"/>
</dbReference>
<dbReference type="EMBL" id="JACOOK010000003">
    <property type="protein sequence ID" value="MBC5616993.1"/>
    <property type="molecule type" value="Genomic_DNA"/>
</dbReference>
<dbReference type="PANTHER" id="PTHR37422">
    <property type="entry name" value="TEICHURONIC ACID BIOSYNTHESIS PROTEIN TUAE"/>
    <property type="match status" value="1"/>
</dbReference>